<evidence type="ECO:0000256" key="3">
    <source>
        <dbReference type="ARBA" id="ARBA00022722"/>
    </source>
</evidence>
<evidence type="ECO:0000256" key="1">
    <source>
        <dbReference type="ARBA" id="ARBA00022679"/>
    </source>
</evidence>
<evidence type="ECO:0000313" key="10">
    <source>
        <dbReference type="Proteomes" id="UP000257109"/>
    </source>
</evidence>
<proteinExistence type="predicted"/>
<dbReference type="AlphaFoldDB" id="A0A371HK79"/>
<feature type="domain" description="Reverse transcriptase RNase H-like" evidence="8">
    <location>
        <begin position="2"/>
        <end position="56"/>
    </location>
</feature>
<comment type="caution">
    <text evidence="9">The sequence shown here is derived from an EMBL/GenBank/DDBJ whole genome shotgun (WGS) entry which is preliminary data.</text>
</comment>
<evidence type="ECO:0000256" key="6">
    <source>
        <dbReference type="ARBA" id="ARBA00022918"/>
    </source>
</evidence>
<dbReference type="PANTHER" id="PTHR37984:SF5">
    <property type="entry name" value="PROTEIN NYNRIN-LIKE"/>
    <property type="match status" value="1"/>
</dbReference>
<evidence type="ECO:0000256" key="7">
    <source>
        <dbReference type="SAM" id="Phobius"/>
    </source>
</evidence>
<dbReference type="SUPFAM" id="SSF56672">
    <property type="entry name" value="DNA/RNA polymerases"/>
    <property type="match status" value="2"/>
</dbReference>
<dbReference type="InterPro" id="IPR043128">
    <property type="entry name" value="Rev_trsase/Diguanyl_cyclase"/>
</dbReference>
<keyword evidence="3" id="KW-0540">Nuclease</keyword>
<dbReference type="EMBL" id="QJKJ01002360">
    <property type="protein sequence ID" value="RDY03206.1"/>
    <property type="molecule type" value="Genomic_DNA"/>
</dbReference>
<keyword evidence="7" id="KW-0472">Membrane</keyword>
<dbReference type="PANTHER" id="PTHR37984">
    <property type="entry name" value="PROTEIN CBG26694"/>
    <property type="match status" value="1"/>
</dbReference>
<evidence type="ECO:0000256" key="4">
    <source>
        <dbReference type="ARBA" id="ARBA00022759"/>
    </source>
</evidence>
<gene>
    <name evidence="9" type="ORF">CR513_13230</name>
</gene>
<dbReference type="OrthoDB" id="1430787at2759"/>
<protein>
    <recommendedName>
        <fullName evidence="8">Reverse transcriptase RNase H-like domain-containing protein</fullName>
    </recommendedName>
</protein>
<reference evidence="9" key="1">
    <citation type="submission" date="2018-05" db="EMBL/GenBank/DDBJ databases">
        <title>Draft genome of Mucuna pruriens seed.</title>
        <authorList>
            <person name="Nnadi N.E."/>
            <person name="Vos R."/>
            <person name="Hasami M.H."/>
            <person name="Devisetty U.K."/>
            <person name="Aguiy J.C."/>
        </authorList>
    </citation>
    <scope>NUCLEOTIDE SEQUENCE [LARGE SCALE GENOMIC DNA]</scope>
    <source>
        <strain evidence="9">JCA_2017</strain>
    </source>
</reference>
<evidence type="ECO:0000313" key="9">
    <source>
        <dbReference type="EMBL" id="RDY03206.1"/>
    </source>
</evidence>
<dbReference type="Proteomes" id="UP000257109">
    <property type="component" value="Unassembled WGS sequence"/>
</dbReference>
<keyword evidence="7" id="KW-0812">Transmembrane</keyword>
<feature type="transmembrane region" description="Helical" evidence="7">
    <location>
        <begin position="15"/>
        <end position="37"/>
    </location>
</feature>
<evidence type="ECO:0000256" key="2">
    <source>
        <dbReference type="ARBA" id="ARBA00022695"/>
    </source>
</evidence>
<dbReference type="GO" id="GO:0016787">
    <property type="term" value="F:hydrolase activity"/>
    <property type="evidence" value="ECO:0007669"/>
    <property type="project" value="UniProtKB-KW"/>
</dbReference>
<keyword evidence="5" id="KW-0378">Hydrolase</keyword>
<dbReference type="GO" id="GO:0004519">
    <property type="term" value="F:endonuclease activity"/>
    <property type="evidence" value="ECO:0007669"/>
    <property type="project" value="UniProtKB-KW"/>
</dbReference>
<keyword evidence="6" id="KW-0695">RNA-directed DNA polymerase</keyword>
<keyword evidence="1" id="KW-0808">Transferase</keyword>
<name>A0A371HK79_MUCPR</name>
<dbReference type="InterPro" id="IPR050951">
    <property type="entry name" value="Retrovirus_Pol_polyprotein"/>
</dbReference>
<keyword evidence="4" id="KW-0255">Endonuclease</keyword>
<evidence type="ECO:0000259" key="8">
    <source>
        <dbReference type="Pfam" id="PF17917"/>
    </source>
</evidence>
<keyword evidence="2" id="KW-0548">Nucleotidyltransferase</keyword>
<organism evidence="9 10">
    <name type="scientific">Mucuna pruriens</name>
    <name type="common">Velvet bean</name>
    <name type="synonym">Dolichos pruriens</name>
    <dbReference type="NCBI Taxonomy" id="157652"/>
    <lineage>
        <taxon>Eukaryota</taxon>
        <taxon>Viridiplantae</taxon>
        <taxon>Streptophyta</taxon>
        <taxon>Embryophyta</taxon>
        <taxon>Tracheophyta</taxon>
        <taxon>Spermatophyta</taxon>
        <taxon>Magnoliopsida</taxon>
        <taxon>eudicotyledons</taxon>
        <taxon>Gunneridae</taxon>
        <taxon>Pentapetalae</taxon>
        <taxon>rosids</taxon>
        <taxon>fabids</taxon>
        <taxon>Fabales</taxon>
        <taxon>Fabaceae</taxon>
        <taxon>Papilionoideae</taxon>
        <taxon>50 kb inversion clade</taxon>
        <taxon>NPAAA clade</taxon>
        <taxon>indigoferoid/millettioid clade</taxon>
        <taxon>Phaseoleae</taxon>
        <taxon>Mucuna</taxon>
    </lineage>
</organism>
<keyword evidence="7" id="KW-1133">Transmembrane helix</keyword>
<dbReference type="GO" id="GO:0003964">
    <property type="term" value="F:RNA-directed DNA polymerase activity"/>
    <property type="evidence" value="ECO:0007669"/>
    <property type="project" value="UniProtKB-KW"/>
</dbReference>
<sequence length="150" mass="17876">MDPAQVNYTTTKKEFLAIILFDWLQVFSDHVALKFLLKKPDTKLRLIQWMLLLQEFDVGIKDKRMTHAMPWYANICNLLMESMYPQGAFKADKDKLGSEAKYYIWDDPYLWCSFLGHVDFYRRFIRNFSKITLPLSNLLQKDVDFVFDEA</sequence>
<dbReference type="InterPro" id="IPR043502">
    <property type="entry name" value="DNA/RNA_pol_sf"/>
</dbReference>
<feature type="non-terminal residue" evidence="9">
    <location>
        <position position="1"/>
    </location>
</feature>
<accession>A0A371HK79</accession>
<keyword evidence="10" id="KW-1185">Reference proteome</keyword>
<dbReference type="Pfam" id="PF17917">
    <property type="entry name" value="RT_RNaseH"/>
    <property type="match status" value="1"/>
</dbReference>
<dbReference type="InterPro" id="IPR041373">
    <property type="entry name" value="RT_RNaseH"/>
</dbReference>
<evidence type="ECO:0000256" key="5">
    <source>
        <dbReference type="ARBA" id="ARBA00022801"/>
    </source>
</evidence>
<dbReference type="Gene3D" id="3.30.70.270">
    <property type="match status" value="1"/>
</dbReference>